<feature type="signal peptide" evidence="2">
    <location>
        <begin position="1"/>
        <end position="21"/>
    </location>
</feature>
<evidence type="ECO:0000313" key="4">
    <source>
        <dbReference type="EMBL" id="AJR04939.1"/>
    </source>
</evidence>
<dbReference type="HOGENOM" id="CLU_777962_0_0_10"/>
<dbReference type="Proteomes" id="UP000032229">
    <property type="component" value="Chromosome"/>
</dbReference>
<sequence length="435" mass="47918">MRKNILTLITVFCLSNLVSYAQLFSSKKSINTSTGDYPSVIESGHLNNDSHVDIVIGTTYGGTIEWYKNDGNQSFSMQTLITSTLTGILGLAIADLDNDNDNDIVAASYFSGKLVWFENDGNGNFSSEKVIATGISEAGTVKVGKIDNNNTIDVVVAAGASGQVLWFSNNGNGTFSGSNLVVGFRDTRNVELYENQLSSTGTPTFLRSANGSISSNNSDLNEVSFADVDNDKKLDIIKVNKTTMASWYKKEANGSFTEHNFTTSYNYPATAKVADYDNDSFNDVIIGFANGTTVDALAMYDNSNFETLIDNTQDDINQFTVNDFDGDGDLDVASISQKQNDLNWFENLKFSATLGLKEITPIRRKIYPNPTREHLVVDGKFTKPYKASIYNILDKEVMQINVSNSIEKIEVASLKSGVYLLYLEDDKTYFKFVKL</sequence>
<proteinExistence type="predicted"/>
<dbReference type="RefSeq" id="WP_044638914.1">
    <property type="nucleotide sequence ID" value="NZ_CP007202.1"/>
</dbReference>
<evidence type="ECO:0000256" key="1">
    <source>
        <dbReference type="ARBA" id="ARBA00022729"/>
    </source>
</evidence>
<dbReference type="InterPro" id="IPR028994">
    <property type="entry name" value="Integrin_alpha_N"/>
</dbReference>
<dbReference type="OrthoDB" id="9816120at2"/>
<dbReference type="Gene3D" id="2.130.10.130">
    <property type="entry name" value="Integrin alpha, N-terminal"/>
    <property type="match status" value="1"/>
</dbReference>
<feature type="chain" id="PRO_5002195230" description="Secretion system C-terminal sorting domain-containing protein" evidence="2">
    <location>
        <begin position="22"/>
        <end position="435"/>
    </location>
</feature>
<dbReference type="AlphaFoldDB" id="A0A0C5WIE7"/>
<dbReference type="KEGG" id="sze:AW14_11660"/>
<feature type="domain" description="Secretion system C-terminal sorting" evidence="3">
    <location>
        <begin position="366"/>
        <end position="428"/>
    </location>
</feature>
<dbReference type="InterPro" id="IPR026444">
    <property type="entry name" value="Secre_tail"/>
</dbReference>
<keyword evidence="5" id="KW-1185">Reference proteome</keyword>
<organism evidence="4 5">
    <name type="scientific">Siansivirga zeaxanthinifaciens CC-SAMT-1</name>
    <dbReference type="NCBI Taxonomy" id="1454006"/>
    <lineage>
        <taxon>Bacteria</taxon>
        <taxon>Pseudomonadati</taxon>
        <taxon>Bacteroidota</taxon>
        <taxon>Flavobacteriia</taxon>
        <taxon>Flavobacteriales</taxon>
        <taxon>Flavobacteriaceae</taxon>
        <taxon>Siansivirga</taxon>
    </lineage>
</organism>
<dbReference type="NCBIfam" id="TIGR04183">
    <property type="entry name" value="Por_Secre_tail"/>
    <property type="match status" value="1"/>
</dbReference>
<accession>A0A0C5WIE7</accession>
<dbReference type="Pfam" id="PF18962">
    <property type="entry name" value="Por_Secre_tail"/>
    <property type="match status" value="1"/>
</dbReference>
<dbReference type="PANTHER" id="PTHR44103:SF1">
    <property type="entry name" value="PROPROTEIN CONVERTASE P"/>
    <property type="match status" value="1"/>
</dbReference>
<dbReference type="SUPFAM" id="SSF69318">
    <property type="entry name" value="Integrin alpha N-terminal domain"/>
    <property type="match status" value="2"/>
</dbReference>
<gene>
    <name evidence="4" type="ORF">AW14_11660</name>
</gene>
<evidence type="ECO:0000259" key="3">
    <source>
        <dbReference type="Pfam" id="PF18962"/>
    </source>
</evidence>
<evidence type="ECO:0000256" key="2">
    <source>
        <dbReference type="SAM" id="SignalP"/>
    </source>
</evidence>
<protein>
    <recommendedName>
        <fullName evidence="3">Secretion system C-terminal sorting domain-containing protein</fullName>
    </recommendedName>
</protein>
<name>A0A0C5WIE7_9FLAO</name>
<dbReference type="STRING" id="1454006.AW14_11660"/>
<dbReference type="EMBL" id="CP007202">
    <property type="protein sequence ID" value="AJR04939.1"/>
    <property type="molecule type" value="Genomic_DNA"/>
</dbReference>
<evidence type="ECO:0000313" key="5">
    <source>
        <dbReference type="Proteomes" id="UP000032229"/>
    </source>
</evidence>
<dbReference type="Pfam" id="PF13517">
    <property type="entry name" value="FG-GAP_3"/>
    <property type="match status" value="1"/>
</dbReference>
<reference evidence="4 5" key="1">
    <citation type="submission" date="2014-02" db="EMBL/GenBank/DDBJ databases">
        <authorList>
            <person name="Young C.-C."/>
            <person name="Hameed A."/>
            <person name="Huang H.-C."/>
            <person name="Shahina M."/>
        </authorList>
    </citation>
    <scope>NUCLEOTIDE SEQUENCE [LARGE SCALE GENOMIC DNA]</scope>
    <source>
        <strain evidence="4 5">CC-SAMT-1</strain>
    </source>
</reference>
<dbReference type="PANTHER" id="PTHR44103">
    <property type="entry name" value="PROPROTEIN CONVERTASE P"/>
    <property type="match status" value="1"/>
</dbReference>
<keyword evidence="1 2" id="KW-0732">Signal</keyword>
<dbReference type="InterPro" id="IPR013517">
    <property type="entry name" value="FG-GAP"/>
</dbReference>